<accession>A0ACB7SZD2</accession>
<protein>
    <submittedName>
        <fullName evidence="1">Uncharacterized protein</fullName>
    </submittedName>
</protein>
<reference evidence="1" key="1">
    <citation type="submission" date="2020-05" db="EMBL/GenBank/DDBJ databases">
        <title>Large-scale comparative analyses of tick genomes elucidate their genetic diversity and vector capacities.</title>
        <authorList>
            <person name="Jia N."/>
            <person name="Wang J."/>
            <person name="Shi W."/>
            <person name="Du L."/>
            <person name="Sun Y."/>
            <person name="Zhan W."/>
            <person name="Jiang J."/>
            <person name="Wang Q."/>
            <person name="Zhang B."/>
            <person name="Ji P."/>
            <person name="Sakyi L.B."/>
            <person name="Cui X."/>
            <person name="Yuan T."/>
            <person name="Jiang B."/>
            <person name="Yang W."/>
            <person name="Lam T.T.-Y."/>
            <person name="Chang Q."/>
            <person name="Ding S."/>
            <person name="Wang X."/>
            <person name="Zhu J."/>
            <person name="Ruan X."/>
            <person name="Zhao L."/>
            <person name="Wei J."/>
            <person name="Que T."/>
            <person name="Du C."/>
            <person name="Cheng J."/>
            <person name="Dai P."/>
            <person name="Han X."/>
            <person name="Huang E."/>
            <person name="Gao Y."/>
            <person name="Liu J."/>
            <person name="Shao H."/>
            <person name="Ye R."/>
            <person name="Li L."/>
            <person name="Wei W."/>
            <person name="Wang X."/>
            <person name="Wang C."/>
            <person name="Yang T."/>
            <person name="Huo Q."/>
            <person name="Li W."/>
            <person name="Guo W."/>
            <person name="Chen H."/>
            <person name="Zhou L."/>
            <person name="Ni X."/>
            <person name="Tian J."/>
            <person name="Zhou Y."/>
            <person name="Sheng Y."/>
            <person name="Liu T."/>
            <person name="Pan Y."/>
            <person name="Xia L."/>
            <person name="Li J."/>
            <person name="Zhao F."/>
            <person name="Cao W."/>
        </authorList>
    </citation>
    <scope>NUCLEOTIDE SEQUENCE</scope>
    <source>
        <strain evidence="1">Hyas-2018</strain>
    </source>
</reference>
<evidence type="ECO:0000313" key="1">
    <source>
        <dbReference type="EMBL" id="KAH6940030.1"/>
    </source>
</evidence>
<evidence type="ECO:0000313" key="2">
    <source>
        <dbReference type="Proteomes" id="UP000821845"/>
    </source>
</evidence>
<sequence>MSTVSAAAVGGLTPKMAFHWLLLLATTATVAAVTPVAPSVNEQVDRVLEPGVLCDFISNNRRCVDSVRQFFMWNSSWWFWPEFYDGEISGLGRGLKRHGDCSYDKGNSGIVRCRIDYSNLQVRYQWRVMVKSRTLDDCDQEENPRDVIELGSVVATVPEGTIRVKLRRDQNSDKFRVRSVRTHEADIGDVDFENETAKWRRRSVDTNSYQFQQMVRQMFGIWVKHYFEEQAFKEAFNKALVAMQS</sequence>
<keyword evidence="2" id="KW-1185">Reference proteome</keyword>
<comment type="caution">
    <text evidence="1">The sequence shown here is derived from an EMBL/GenBank/DDBJ whole genome shotgun (WGS) entry which is preliminary data.</text>
</comment>
<dbReference type="EMBL" id="CM023482">
    <property type="protein sequence ID" value="KAH6940030.1"/>
    <property type="molecule type" value="Genomic_DNA"/>
</dbReference>
<name>A0ACB7SZD2_HYAAI</name>
<proteinExistence type="predicted"/>
<gene>
    <name evidence="1" type="ORF">HPB50_024041</name>
</gene>
<dbReference type="Proteomes" id="UP000821845">
    <property type="component" value="Chromosome 2"/>
</dbReference>
<organism evidence="1 2">
    <name type="scientific">Hyalomma asiaticum</name>
    <name type="common">Tick</name>
    <dbReference type="NCBI Taxonomy" id="266040"/>
    <lineage>
        <taxon>Eukaryota</taxon>
        <taxon>Metazoa</taxon>
        <taxon>Ecdysozoa</taxon>
        <taxon>Arthropoda</taxon>
        <taxon>Chelicerata</taxon>
        <taxon>Arachnida</taxon>
        <taxon>Acari</taxon>
        <taxon>Parasitiformes</taxon>
        <taxon>Ixodida</taxon>
        <taxon>Ixodoidea</taxon>
        <taxon>Ixodidae</taxon>
        <taxon>Hyalomminae</taxon>
        <taxon>Hyalomma</taxon>
    </lineage>
</organism>